<dbReference type="SUPFAM" id="SSF51261">
    <property type="entry name" value="Duplicated hybrid motif"/>
    <property type="match status" value="1"/>
</dbReference>
<feature type="coiled-coil region" evidence="2">
    <location>
        <begin position="23"/>
        <end position="134"/>
    </location>
</feature>
<name>A0A9J6RC69_9BACI</name>
<dbReference type="Proteomes" id="UP001084197">
    <property type="component" value="Unassembled WGS sequence"/>
</dbReference>
<dbReference type="GO" id="GO:0004222">
    <property type="term" value="F:metalloendopeptidase activity"/>
    <property type="evidence" value="ECO:0007669"/>
    <property type="project" value="TreeGrafter"/>
</dbReference>
<keyword evidence="2" id="KW-0175">Coiled coil</keyword>
<keyword evidence="1" id="KW-0732">Signal</keyword>
<dbReference type="Gene3D" id="6.10.250.3150">
    <property type="match status" value="1"/>
</dbReference>
<accession>A0A9J6RC69</accession>
<evidence type="ECO:0000259" key="4">
    <source>
        <dbReference type="Pfam" id="PF24568"/>
    </source>
</evidence>
<organism evidence="5 6">
    <name type="scientific">Natronobacillus azotifigens</name>
    <dbReference type="NCBI Taxonomy" id="472978"/>
    <lineage>
        <taxon>Bacteria</taxon>
        <taxon>Bacillati</taxon>
        <taxon>Bacillota</taxon>
        <taxon>Bacilli</taxon>
        <taxon>Bacillales</taxon>
        <taxon>Bacillaceae</taxon>
        <taxon>Natronobacillus</taxon>
    </lineage>
</organism>
<dbReference type="Pfam" id="PF24568">
    <property type="entry name" value="CC_PcsB"/>
    <property type="match status" value="1"/>
</dbReference>
<evidence type="ECO:0000313" key="6">
    <source>
        <dbReference type="Proteomes" id="UP001084197"/>
    </source>
</evidence>
<dbReference type="CDD" id="cd12797">
    <property type="entry name" value="M23_peptidase"/>
    <property type="match status" value="1"/>
</dbReference>
<evidence type="ECO:0000313" key="5">
    <source>
        <dbReference type="EMBL" id="MCZ0703125.1"/>
    </source>
</evidence>
<dbReference type="Pfam" id="PF01551">
    <property type="entry name" value="Peptidase_M23"/>
    <property type="match status" value="1"/>
</dbReference>
<sequence>MHMKRLMAYIVMLIVVVSFFFPYAVSAQSITQLEEELAELEAEKNTIDRNASNAEQKLKENEQRQAEVNAEINNITNELEVTEANLVDKQVEINETSQQIDSIESSIRKTEIEIELTEKEIVDLNAEIDDLITRIAERDDLIKNRMRSIQQNGGDVNYLQVIFGSQSFGDFINRVAALTTIIEQDQWIIESQQADQVDLENMRVEVEEKQNKLIVDKENLEDDKNELDRQRTNLVAQEKELINLQDRLNEQMDEQSNLLVTLEEEFEELEDYQVTLADLQEIQRREVTALQRAIELAREQERGGQGIGQLSQDRSGGGRAVLAWPASTRRVTSPYGYRTHPISGRQSFHNGIDIADPGYQEIYAAEAGVVTATFTEYDGRMNGYGDAIMITHYIDMNGDGNRQQVTTLYSHLRSGTTLVRAGDQVQRGQQIATMGNTGNSTAQHLDFEVHIGTWNGRANSVNPMDYLN</sequence>
<dbReference type="EMBL" id="JAPRAT010000013">
    <property type="protein sequence ID" value="MCZ0703125.1"/>
    <property type="molecule type" value="Genomic_DNA"/>
</dbReference>
<comment type="caution">
    <text evidence="5">The sequence shown here is derived from an EMBL/GenBank/DDBJ whole genome shotgun (WGS) entry which is preliminary data.</text>
</comment>
<dbReference type="Gene3D" id="2.70.70.10">
    <property type="entry name" value="Glucose Permease (Domain IIA)"/>
    <property type="match status" value="1"/>
</dbReference>
<gene>
    <name evidence="5" type="ORF">OWO01_07860</name>
</gene>
<dbReference type="InterPro" id="IPR011055">
    <property type="entry name" value="Dup_hybrid_motif"/>
</dbReference>
<evidence type="ECO:0000259" key="3">
    <source>
        <dbReference type="Pfam" id="PF01551"/>
    </source>
</evidence>
<dbReference type="PANTHER" id="PTHR21666">
    <property type="entry name" value="PEPTIDASE-RELATED"/>
    <property type="match status" value="1"/>
</dbReference>
<dbReference type="InterPro" id="IPR057309">
    <property type="entry name" value="PcsB_CC"/>
</dbReference>
<evidence type="ECO:0000256" key="1">
    <source>
        <dbReference type="ARBA" id="ARBA00022729"/>
    </source>
</evidence>
<feature type="domain" description="M23ase beta-sheet core" evidence="3">
    <location>
        <begin position="348"/>
        <end position="455"/>
    </location>
</feature>
<keyword evidence="6" id="KW-1185">Reference proteome</keyword>
<reference evidence="5" key="1">
    <citation type="submission" date="2022-11" db="EMBL/GenBank/DDBJ databases">
        <title>WGS of Natronobacillus azotifigens 24KS-1, an anaerobic diazotrophic haloalkaliphile from soda-rich habitats.</title>
        <authorList>
            <person name="Sorokin D.Y."/>
            <person name="Merkel A.Y."/>
        </authorList>
    </citation>
    <scope>NUCLEOTIDE SEQUENCE</scope>
    <source>
        <strain evidence="5">24KS-1</strain>
    </source>
</reference>
<feature type="coiled-coil region" evidence="2">
    <location>
        <begin position="189"/>
        <end position="300"/>
    </location>
</feature>
<feature type="domain" description="Peptidoglycan hydrolase PcsB coiled-coil" evidence="4">
    <location>
        <begin position="128"/>
        <end position="201"/>
    </location>
</feature>
<dbReference type="AlphaFoldDB" id="A0A9J6RC69"/>
<evidence type="ECO:0000256" key="2">
    <source>
        <dbReference type="SAM" id="Coils"/>
    </source>
</evidence>
<proteinExistence type="predicted"/>
<dbReference type="SUPFAM" id="SSF57997">
    <property type="entry name" value="Tropomyosin"/>
    <property type="match status" value="1"/>
</dbReference>
<dbReference type="InterPro" id="IPR016047">
    <property type="entry name" value="M23ase_b-sheet_dom"/>
</dbReference>
<protein>
    <submittedName>
        <fullName evidence="5">Peptidoglycan DD-metalloendopeptidase family protein</fullName>
    </submittedName>
</protein>
<dbReference type="RefSeq" id="WP_268779896.1">
    <property type="nucleotide sequence ID" value="NZ_JAPRAT010000013.1"/>
</dbReference>
<dbReference type="InterPro" id="IPR050570">
    <property type="entry name" value="Cell_wall_metabolism_enzyme"/>
</dbReference>
<dbReference type="PANTHER" id="PTHR21666:SF270">
    <property type="entry name" value="MUREIN HYDROLASE ACTIVATOR ENVC"/>
    <property type="match status" value="1"/>
</dbReference>